<sequence length="132" mass="14896">AKWLNSDGFETANYLYNYWFALEHIRSSTVAALVEGAGDVWRLEENNISIGLGIFGTELTEQQRVLLDRSGALSLIVLLDPDKAGQEGAKKLKKQLGRQYRMFFPKIRDDVGGLHDDEITSEIQPIIEKVMI</sequence>
<dbReference type="PROSITE" id="PS50880">
    <property type="entry name" value="TOPRIM"/>
    <property type="match status" value="1"/>
</dbReference>
<dbReference type="EMBL" id="UINC01100630">
    <property type="protein sequence ID" value="SVC60831.1"/>
    <property type="molecule type" value="Genomic_DNA"/>
</dbReference>
<name>A0A382NML1_9ZZZZ</name>
<dbReference type="AlphaFoldDB" id="A0A382NML1"/>
<gene>
    <name evidence="2" type="ORF">METZ01_LOCUS313685</name>
</gene>
<dbReference type="SUPFAM" id="SSF56731">
    <property type="entry name" value="DNA primase core"/>
    <property type="match status" value="1"/>
</dbReference>
<feature type="domain" description="Toprim" evidence="1">
    <location>
        <begin position="29"/>
        <end position="108"/>
    </location>
</feature>
<evidence type="ECO:0000313" key="2">
    <source>
        <dbReference type="EMBL" id="SVC60831.1"/>
    </source>
</evidence>
<accession>A0A382NML1</accession>
<dbReference type="Pfam" id="PF13662">
    <property type="entry name" value="Toprim_4"/>
    <property type="match status" value="1"/>
</dbReference>
<protein>
    <recommendedName>
        <fullName evidence="1">Toprim domain-containing protein</fullName>
    </recommendedName>
</protein>
<feature type="non-terminal residue" evidence="2">
    <location>
        <position position="1"/>
    </location>
</feature>
<dbReference type="InterPro" id="IPR006171">
    <property type="entry name" value="TOPRIM_dom"/>
</dbReference>
<proteinExistence type="predicted"/>
<organism evidence="2">
    <name type="scientific">marine metagenome</name>
    <dbReference type="NCBI Taxonomy" id="408172"/>
    <lineage>
        <taxon>unclassified sequences</taxon>
        <taxon>metagenomes</taxon>
        <taxon>ecological metagenomes</taxon>
    </lineage>
</organism>
<dbReference type="Gene3D" id="3.40.1360.10">
    <property type="match status" value="1"/>
</dbReference>
<evidence type="ECO:0000259" key="1">
    <source>
        <dbReference type="PROSITE" id="PS50880"/>
    </source>
</evidence>
<reference evidence="2" key="1">
    <citation type="submission" date="2018-05" db="EMBL/GenBank/DDBJ databases">
        <authorList>
            <person name="Lanie J.A."/>
            <person name="Ng W.-L."/>
            <person name="Kazmierczak K.M."/>
            <person name="Andrzejewski T.M."/>
            <person name="Davidsen T.M."/>
            <person name="Wayne K.J."/>
            <person name="Tettelin H."/>
            <person name="Glass J.I."/>
            <person name="Rusch D."/>
            <person name="Podicherti R."/>
            <person name="Tsui H.-C.T."/>
            <person name="Winkler M.E."/>
        </authorList>
    </citation>
    <scope>NUCLEOTIDE SEQUENCE</scope>
</reference>